<sequence length="150" mass="16651">MASDGETVLKSVVTDKYVRPIQNARLSPDGKGDPIMHLEKATNTPATYHIKCHETKKYWQVKSGSDPWITADADETNESQRSSACTLFHIDFFAATPATTTPAGKTVRLRHEYLQTYVSLCQVGDGYCLRASSKDTSNDSKDVFVCEKVK</sequence>
<gene>
    <name evidence="2" type="ORF">TEA_012013</name>
</gene>
<accession>A0A4V3WM41</accession>
<dbReference type="Pfam" id="PF07468">
    <property type="entry name" value="Agglutinin"/>
    <property type="match status" value="1"/>
</dbReference>
<evidence type="ECO:0000313" key="2">
    <source>
        <dbReference type="EMBL" id="THG07207.1"/>
    </source>
</evidence>
<keyword evidence="3" id="KW-1185">Reference proteome</keyword>
<dbReference type="PANTHER" id="PTHR39244">
    <property type="entry name" value="NATTERIN-4"/>
    <property type="match status" value="1"/>
</dbReference>
<dbReference type="EMBL" id="SDRB02010195">
    <property type="protein sequence ID" value="THG07207.1"/>
    <property type="molecule type" value="Genomic_DNA"/>
</dbReference>
<evidence type="ECO:0000259" key="1">
    <source>
        <dbReference type="Pfam" id="PF07468"/>
    </source>
</evidence>
<dbReference type="AlphaFoldDB" id="A0A4V3WM41"/>
<dbReference type="Proteomes" id="UP000306102">
    <property type="component" value="Unassembled WGS sequence"/>
</dbReference>
<dbReference type="Gene3D" id="2.80.10.50">
    <property type="match status" value="1"/>
</dbReference>
<comment type="caution">
    <text evidence="2">The sequence shown here is derived from an EMBL/GenBank/DDBJ whole genome shotgun (WGS) entry which is preliminary data.</text>
</comment>
<name>A0A4V3WM41_CAMSN</name>
<protein>
    <recommendedName>
        <fullName evidence="1">Agglutinin domain-containing protein</fullName>
    </recommendedName>
</protein>
<dbReference type="InterPro" id="IPR036242">
    <property type="entry name" value="Agglutinin_dom_sf"/>
</dbReference>
<evidence type="ECO:0000313" key="3">
    <source>
        <dbReference type="Proteomes" id="UP000306102"/>
    </source>
</evidence>
<dbReference type="InterPro" id="IPR053237">
    <property type="entry name" value="Natterin_C"/>
</dbReference>
<organism evidence="2 3">
    <name type="scientific">Camellia sinensis var. sinensis</name>
    <name type="common">China tea</name>
    <dbReference type="NCBI Taxonomy" id="542762"/>
    <lineage>
        <taxon>Eukaryota</taxon>
        <taxon>Viridiplantae</taxon>
        <taxon>Streptophyta</taxon>
        <taxon>Embryophyta</taxon>
        <taxon>Tracheophyta</taxon>
        <taxon>Spermatophyta</taxon>
        <taxon>Magnoliopsida</taxon>
        <taxon>eudicotyledons</taxon>
        <taxon>Gunneridae</taxon>
        <taxon>Pentapetalae</taxon>
        <taxon>asterids</taxon>
        <taxon>Ericales</taxon>
        <taxon>Theaceae</taxon>
        <taxon>Camellia</taxon>
    </lineage>
</organism>
<feature type="domain" description="Agglutinin" evidence="1">
    <location>
        <begin position="29"/>
        <end position="144"/>
    </location>
</feature>
<proteinExistence type="predicted"/>
<reference evidence="2 3" key="1">
    <citation type="journal article" date="2018" name="Proc. Natl. Acad. Sci. U.S.A.">
        <title>Draft genome sequence of Camellia sinensis var. sinensis provides insights into the evolution of the tea genome and tea quality.</title>
        <authorList>
            <person name="Wei C."/>
            <person name="Yang H."/>
            <person name="Wang S."/>
            <person name="Zhao J."/>
            <person name="Liu C."/>
            <person name="Gao L."/>
            <person name="Xia E."/>
            <person name="Lu Y."/>
            <person name="Tai Y."/>
            <person name="She G."/>
            <person name="Sun J."/>
            <person name="Cao H."/>
            <person name="Tong W."/>
            <person name="Gao Q."/>
            <person name="Li Y."/>
            <person name="Deng W."/>
            <person name="Jiang X."/>
            <person name="Wang W."/>
            <person name="Chen Q."/>
            <person name="Zhang S."/>
            <person name="Li H."/>
            <person name="Wu J."/>
            <person name="Wang P."/>
            <person name="Li P."/>
            <person name="Shi C."/>
            <person name="Zheng F."/>
            <person name="Jian J."/>
            <person name="Huang B."/>
            <person name="Shan D."/>
            <person name="Shi M."/>
            <person name="Fang C."/>
            <person name="Yue Y."/>
            <person name="Li F."/>
            <person name="Li D."/>
            <person name="Wei S."/>
            <person name="Han B."/>
            <person name="Jiang C."/>
            <person name="Yin Y."/>
            <person name="Xia T."/>
            <person name="Zhang Z."/>
            <person name="Bennetzen J.L."/>
            <person name="Zhao S."/>
            <person name="Wan X."/>
        </authorList>
    </citation>
    <scope>NUCLEOTIDE SEQUENCE [LARGE SCALE GENOMIC DNA]</scope>
    <source>
        <strain evidence="3">cv. Shuchazao</strain>
        <tissue evidence="2">Leaf</tissue>
    </source>
</reference>
<dbReference type="SUPFAM" id="SSF50382">
    <property type="entry name" value="Agglutinin"/>
    <property type="match status" value="1"/>
</dbReference>
<dbReference type="PANTHER" id="PTHR39244:SF5">
    <property type="entry name" value="NATTERIN-3-LIKE"/>
    <property type="match status" value="1"/>
</dbReference>
<dbReference type="InterPro" id="IPR008998">
    <property type="entry name" value="Agglutinin"/>
</dbReference>